<dbReference type="RefSeq" id="WP_034547558.1">
    <property type="nucleotide sequence ID" value="NZ_CAUPJO010000022.1"/>
</dbReference>
<proteinExistence type="inferred from homology"/>
<evidence type="ECO:0000256" key="2">
    <source>
        <dbReference type="ARBA" id="ARBA00023210"/>
    </source>
</evidence>
<dbReference type="GO" id="GO:0000917">
    <property type="term" value="P:division septum assembly"/>
    <property type="evidence" value="ECO:0007669"/>
    <property type="project" value="UniProtKB-KW"/>
</dbReference>
<dbReference type="InterPro" id="IPR036751">
    <property type="entry name" value="SpoVG_sf"/>
</dbReference>
<dbReference type="Gene3D" id="3.30.1120.40">
    <property type="entry name" value="Stage V sporulation protein G"/>
    <property type="match status" value="1"/>
</dbReference>
<evidence type="ECO:0000313" key="6">
    <source>
        <dbReference type="Proteomes" id="UP000245793"/>
    </source>
</evidence>
<dbReference type="PANTHER" id="PTHR38429:SF1">
    <property type="entry name" value="SEPTATION PROTEIN SPOVG-RELATED"/>
    <property type="match status" value="1"/>
</dbReference>
<accession>A0A2U1DN23</accession>
<organism evidence="5 6">
    <name type="scientific">Ezakiella coagulans</name>
    <dbReference type="NCBI Taxonomy" id="46507"/>
    <lineage>
        <taxon>Bacteria</taxon>
        <taxon>Bacillati</taxon>
        <taxon>Bacillota</taxon>
        <taxon>Tissierellia</taxon>
        <taxon>Ezakiella</taxon>
    </lineage>
</organism>
<name>A0A2U1DN23_9FIRM</name>
<evidence type="ECO:0000256" key="1">
    <source>
        <dbReference type="ARBA" id="ARBA00022618"/>
    </source>
</evidence>
<dbReference type="Pfam" id="PF04026">
    <property type="entry name" value="SpoVG"/>
    <property type="match status" value="1"/>
</dbReference>
<comment type="similarity">
    <text evidence="4">Belongs to the SpoVG family.</text>
</comment>
<keyword evidence="6" id="KW-1185">Reference proteome</keyword>
<comment type="caution">
    <text evidence="5">The sequence shown here is derived from an EMBL/GenBank/DDBJ whole genome shotgun (WGS) entry which is preliminary data.</text>
</comment>
<dbReference type="SUPFAM" id="SSF160537">
    <property type="entry name" value="SpoVG-like"/>
    <property type="match status" value="1"/>
</dbReference>
<dbReference type="EMBL" id="QEKV01000011">
    <property type="protein sequence ID" value="PVY89080.1"/>
    <property type="molecule type" value="Genomic_DNA"/>
</dbReference>
<dbReference type="Proteomes" id="UP000245793">
    <property type="component" value="Unassembled WGS sequence"/>
</dbReference>
<dbReference type="NCBIfam" id="NF009749">
    <property type="entry name" value="PRK13259.1"/>
    <property type="match status" value="1"/>
</dbReference>
<comment type="function">
    <text evidence="4">Could be involved in septation.</text>
</comment>
<protein>
    <recommendedName>
        <fullName evidence="4">Putative septation protein SpoVG</fullName>
    </recommendedName>
</protein>
<keyword evidence="2 4" id="KW-0717">Septation</keyword>
<keyword evidence="3 4" id="KW-0131">Cell cycle</keyword>
<evidence type="ECO:0000313" key="5">
    <source>
        <dbReference type="EMBL" id="PVY89080.1"/>
    </source>
</evidence>
<evidence type="ECO:0000256" key="4">
    <source>
        <dbReference type="HAMAP-Rule" id="MF_00819"/>
    </source>
</evidence>
<evidence type="ECO:0000256" key="3">
    <source>
        <dbReference type="ARBA" id="ARBA00023306"/>
    </source>
</evidence>
<gene>
    <name evidence="4" type="primary">spoVG</name>
    <name evidence="5" type="ORF">C7381_1118</name>
</gene>
<dbReference type="InterPro" id="IPR007170">
    <property type="entry name" value="SpoVG"/>
</dbReference>
<dbReference type="PANTHER" id="PTHR38429">
    <property type="entry name" value="SEPTATION PROTEIN SPOVG-RELATED"/>
    <property type="match status" value="1"/>
</dbReference>
<dbReference type="GO" id="GO:0030435">
    <property type="term" value="P:sporulation resulting in formation of a cellular spore"/>
    <property type="evidence" value="ECO:0007669"/>
    <property type="project" value="InterPro"/>
</dbReference>
<reference evidence="5 6" key="1">
    <citation type="submission" date="2018-04" db="EMBL/GenBank/DDBJ databases">
        <title>Genomic Encyclopedia of Type Strains, Phase IV (KMG-IV): sequencing the most valuable type-strain genomes for metagenomic binning, comparative biology and taxonomic classification.</title>
        <authorList>
            <person name="Goeker M."/>
        </authorList>
    </citation>
    <scope>NUCLEOTIDE SEQUENCE [LARGE SCALE GENOMIC DNA]</scope>
    <source>
        <strain evidence="5 6">DSM 20705</strain>
    </source>
</reference>
<keyword evidence="1 4" id="KW-0132">Cell division</keyword>
<dbReference type="AlphaFoldDB" id="A0A2U1DN23"/>
<dbReference type="HAMAP" id="MF_00819">
    <property type="entry name" value="SpoVG"/>
    <property type="match status" value="1"/>
</dbReference>
<sequence>MQITDVRVRLLNDSGKLKAVASVSFDDEFVVHDLKIVEGVNGLFIAMPSRRAKDGEFKDICHPINNDMRTKIETAIYKVYNELINSQVESESTSETETTEEI</sequence>